<gene>
    <name evidence="1" type="ORF">CSSPTR1EN2_LOCUS318</name>
</gene>
<evidence type="ECO:0000313" key="1">
    <source>
        <dbReference type="EMBL" id="CAK9189667.1"/>
    </source>
</evidence>
<protein>
    <submittedName>
        <fullName evidence="1">Uncharacterized protein</fullName>
    </submittedName>
</protein>
<reference evidence="1 2" key="1">
    <citation type="submission" date="2024-02" db="EMBL/GenBank/DDBJ databases">
        <authorList>
            <consortium name="ELIXIR-Norway"/>
            <consortium name="Elixir Norway"/>
        </authorList>
    </citation>
    <scope>NUCLEOTIDE SEQUENCE [LARGE SCALE GENOMIC DNA]</scope>
</reference>
<keyword evidence="2" id="KW-1185">Reference proteome</keyword>
<sequence>MGSTSTGAGSSNNISTFTGELILAGAVVTIVATSKMVECVANRWRNPPTADPGAEIIGLGEHPLNHQVQVNEVIPSATSGNTEGATINLVATVATPADNEEQVQVVIEAPPSGSGHSTDAQNAMADVLTTTYRMLADYVFSTFASGSFW</sequence>
<name>A0ABP0T8Q4_9BRYO</name>
<evidence type="ECO:0000313" key="2">
    <source>
        <dbReference type="Proteomes" id="UP001497512"/>
    </source>
</evidence>
<dbReference type="EMBL" id="OZ019893">
    <property type="protein sequence ID" value="CAK9189667.1"/>
    <property type="molecule type" value="Genomic_DNA"/>
</dbReference>
<organism evidence="1 2">
    <name type="scientific">Sphagnum troendelagicum</name>
    <dbReference type="NCBI Taxonomy" id="128251"/>
    <lineage>
        <taxon>Eukaryota</taxon>
        <taxon>Viridiplantae</taxon>
        <taxon>Streptophyta</taxon>
        <taxon>Embryophyta</taxon>
        <taxon>Bryophyta</taxon>
        <taxon>Sphagnophytina</taxon>
        <taxon>Sphagnopsida</taxon>
        <taxon>Sphagnales</taxon>
        <taxon>Sphagnaceae</taxon>
        <taxon>Sphagnum</taxon>
    </lineage>
</organism>
<accession>A0ABP0T8Q4</accession>
<proteinExistence type="predicted"/>
<dbReference type="Proteomes" id="UP001497512">
    <property type="component" value="Chromosome 1"/>
</dbReference>